<organism evidence="1 2">
    <name type="scientific">Lunatimonas lonarensis</name>
    <dbReference type="NCBI Taxonomy" id="1232681"/>
    <lineage>
        <taxon>Bacteria</taxon>
        <taxon>Pseudomonadati</taxon>
        <taxon>Bacteroidota</taxon>
        <taxon>Cytophagia</taxon>
        <taxon>Cytophagales</taxon>
        <taxon>Cyclobacteriaceae</taxon>
    </lineage>
</organism>
<evidence type="ECO:0000313" key="1">
    <source>
        <dbReference type="EMBL" id="EON78871.1"/>
    </source>
</evidence>
<reference evidence="1 2" key="1">
    <citation type="submission" date="2013-02" db="EMBL/GenBank/DDBJ databases">
        <title>A novel strain isolated from Lonar lake, Maharashtra, India.</title>
        <authorList>
            <person name="Singh A."/>
        </authorList>
    </citation>
    <scope>NUCLEOTIDE SEQUENCE [LARGE SCALE GENOMIC DNA]</scope>
    <source>
        <strain evidence="1 2">AK24</strain>
    </source>
</reference>
<dbReference type="EMBL" id="AQHR01000022">
    <property type="protein sequence ID" value="EON78871.1"/>
    <property type="molecule type" value="Genomic_DNA"/>
</dbReference>
<keyword evidence="2" id="KW-1185">Reference proteome</keyword>
<accession>R7ZXI4</accession>
<protein>
    <submittedName>
        <fullName evidence="1">Uncharacterized protein</fullName>
    </submittedName>
</protein>
<comment type="caution">
    <text evidence="1">The sequence shown here is derived from an EMBL/GenBank/DDBJ whole genome shotgun (WGS) entry which is preliminary data.</text>
</comment>
<name>R7ZXI4_9BACT</name>
<dbReference type="Proteomes" id="UP000013909">
    <property type="component" value="Unassembled WGS sequence"/>
</dbReference>
<gene>
    <name evidence="1" type="ORF">ADIS_0768</name>
</gene>
<proteinExistence type="predicted"/>
<dbReference type="AlphaFoldDB" id="R7ZXI4"/>
<sequence>MFEKHFKEAATKLKKWGGIERLWLLGQGYVVDKVKDVLHSDHDKRHYGINDRMYESHILFRTAGIFRLIQTVLQ</sequence>
<evidence type="ECO:0000313" key="2">
    <source>
        <dbReference type="Proteomes" id="UP000013909"/>
    </source>
</evidence>